<dbReference type="GO" id="GO:0036199">
    <property type="term" value="F:cholest-4-en-3-one 26-monooxygenase activity"/>
    <property type="evidence" value="ECO:0007669"/>
    <property type="project" value="TreeGrafter"/>
</dbReference>
<dbReference type="STRING" id="1841860.GCA_900157375_04350"/>
<dbReference type="PRINTS" id="PR00359">
    <property type="entry name" value="BP450"/>
</dbReference>
<keyword evidence="5" id="KW-0560">Oxidoreductase</keyword>
<gene>
    <name evidence="8" type="ORF">MRAB57_4347</name>
</gene>
<keyword evidence="7" id="KW-0503">Monooxygenase</keyword>
<dbReference type="Proteomes" id="UP000240988">
    <property type="component" value="Unassembled WGS sequence"/>
</dbReference>
<dbReference type="PANTHER" id="PTHR46696">
    <property type="entry name" value="P450, PUTATIVE (EUROFUNG)-RELATED"/>
    <property type="match status" value="1"/>
</dbReference>
<comment type="similarity">
    <text evidence="2">Belongs to the cytochrome P450 family.</text>
</comment>
<evidence type="ECO:0000313" key="8">
    <source>
        <dbReference type="EMBL" id="SPM36506.1"/>
    </source>
</evidence>
<dbReference type="InterPro" id="IPR036396">
    <property type="entry name" value="Cyt_P450_sf"/>
</dbReference>
<evidence type="ECO:0000313" key="9">
    <source>
        <dbReference type="Proteomes" id="UP000240988"/>
    </source>
</evidence>
<keyword evidence="3" id="KW-0349">Heme</keyword>
<evidence type="ECO:0000256" key="3">
    <source>
        <dbReference type="ARBA" id="ARBA00022617"/>
    </source>
</evidence>
<dbReference type="InterPro" id="IPR002397">
    <property type="entry name" value="Cyt_P450_B"/>
</dbReference>
<evidence type="ECO:0000256" key="7">
    <source>
        <dbReference type="ARBA" id="ARBA00023033"/>
    </source>
</evidence>
<dbReference type="GO" id="GO:0008395">
    <property type="term" value="F:steroid hydroxylase activity"/>
    <property type="evidence" value="ECO:0007669"/>
    <property type="project" value="TreeGrafter"/>
</dbReference>
<accession>A0A2U3NYA9</accession>
<keyword evidence="9" id="KW-1185">Reference proteome</keyword>
<sequence length="202" mass="22580">VELKLRAHWLLGYGPARVALTQLARRGDPFAQLVVDNSQPGNGNCLTEQIRERGRLSSVVGNGWVTADAQIVRDVFRDDRFRTFKPRDRSPFRVVQWLVAKTNPGVLNGLEPPSLLVVDPPEHARLRRLVSRAFTPRATDRLRDRIEEIVNGVLDDLDSETHCDLIASYASRVPIEVIAEMLGIPGRRYPASTNSLIPAPNC</sequence>
<evidence type="ECO:0000256" key="4">
    <source>
        <dbReference type="ARBA" id="ARBA00022723"/>
    </source>
</evidence>
<dbReference type="GO" id="GO:0006707">
    <property type="term" value="P:cholesterol catabolic process"/>
    <property type="evidence" value="ECO:0007669"/>
    <property type="project" value="TreeGrafter"/>
</dbReference>
<proteinExistence type="inferred from homology"/>
<reference evidence="8 9" key="1">
    <citation type="submission" date="2017-01" db="EMBL/GenBank/DDBJ databases">
        <authorList>
            <consortium name="Urmite Genomes"/>
        </authorList>
    </citation>
    <scope>NUCLEOTIDE SEQUENCE [LARGE SCALE GENOMIC DNA]</scope>
    <source>
        <strain evidence="8 9">AB57</strain>
    </source>
</reference>
<dbReference type="Gene3D" id="1.10.630.10">
    <property type="entry name" value="Cytochrome P450"/>
    <property type="match status" value="1"/>
</dbReference>
<keyword evidence="4" id="KW-0479">Metal-binding</keyword>
<dbReference type="GO" id="GO:0020037">
    <property type="term" value="F:heme binding"/>
    <property type="evidence" value="ECO:0007669"/>
    <property type="project" value="InterPro"/>
</dbReference>
<protein>
    <submittedName>
        <fullName evidence="8">Cytochrome P450</fullName>
    </submittedName>
</protein>
<evidence type="ECO:0000256" key="2">
    <source>
        <dbReference type="ARBA" id="ARBA00010617"/>
    </source>
</evidence>
<dbReference type="EMBL" id="FUFA01000005">
    <property type="protein sequence ID" value="SPM36506.1"/>
    <property type="molecule type" value="Genomic_DNA"/>
</dbReference>
<evidence type="ECO:0000256" key="1">
    <source>
        <dbReference type="ARBA" id="ARBA00001971"/>
    </source>
</evidence>
<organism evidence="8 9">
    <name type="scientific">Mycobacterium rhizamassiliense</name>
    <dbReference type="NCBI Taxonomy" id="1841860"/>
    <lineage>
        <taxon>Bacteria</taxon>
        <taxon>Bacillati</taxon>
        <taxon>Actinomycetota</taxon>
        <taxon>Actinomycetes</taxon>
        <taxon>Mycobacteriales</taxon>
        <taxon>Mycobacteriaceae</taxon>
        <taxon>Mycobacterium</taxon>
    </lineage>
</organism>
<dbReference type="SUPFAM" id="SSF48264">
    <property type="entry name" value="Cytochrome P450"/>
    <property type="match status" value="1"/>
</dbReference>
<dbReference type="GO" id="GO:0005506">
    <property type="term" value="F:iron ion binding"/>
    <property type="evidence" value="ECO:0007669"/>
    <property type="project" value="InterPro"/>
</dbReference>
<dbReference type="AlphaFoldDB" id="A0A2U3NYA9"/>
<evidence type="ECO:0000256" key="6">
    <source>
        <dbReference type="ARBA" id="ARBA00023004"/>
    </source>
</evidence>
<evidence type="ECO:0000256" key="5">
    <source>
        <dbReference type="ARBA" id="ARBA00023002"/>
    </source>
</evidence>
<name>A0A2U3NYA9_9MYCO</name>
<dbReference type="PANTHER" id="PTHR46696:SF4">
    <property type="entry name" value="BIOTIN BIOSYNTHESIS CYTOCHROME P450"/>
    <property type="match status" value="1"/>
</dbReference>
<keyword evidence="6" id="KW-0408">Iron</keyword>
<feature type="non-terminal residue" evidence="8">
    <location>
        <position position="1"/>
    </location>
</feature>
<comment type="cofactor">
    <cofactor evidence="1">
        <name>heme</name>
        <dbReference type="ChEBI" id="CHEBI:30413"/>
    </cofactor>
</comment>